<evidence type="ECO:0000313" key="2">
    <source>
        <dbReference type="EMBL" id="GMF14877.1"/>
    </source>
</evidence>
<dbReference type="AlphaFoldDB" id="A0A9W6WRI6"/>
<dbReference type="EMBL" id="BSXT01000014">
    <property type="protein sequence ID" value="GMF14877.1"/>
    <property type="molecule type" value="Genomic_DNA"/>
</dbReference>
<name>A0A9W6WRI6_9STRA</name>
<organism evidence="2 3">
    <name type="scientific">Phytophthora fragariaefolia</name>
    <dbReference type="NCBI Taxonomy" id="1490495"/>
    <lineage>
        <taxon>Eukaryota</taxon>
        <taxon>Sar</taxon>
        <taxon>Stramenopiles</taxon>
        <taxon>Oomycota</taxon>
        <taxon>Peronosporomycetes</taxon>
        <taxon>Peronosporales</taxon>
        <taxon>Peronosporaceae</taxon>
        <taxon>Phytophthora</taxon>
    </lineage>
</organism>
<evidence type="ECO:0000313" key="3">
    <source>
        <dbReference type="Proteomes" id="UP001165121"/>
    </source>
</evidence>
<sequence length="153" mass="17203">MDSSKPVKTVDSTENGPGKGRFLEDFSRKDVDGKKAQNRFITLFQQHKRSNKSSELASGVFEADGERKQLLDELGSQVRDHKLAQETQSEKEKKKKGEKVAAGIRAREAAMRSLGKRGSDGSERKKPTKRRNLKQSSPRLPKTASRRWSHVIA</sequence>
<feature type="compositionally biased region" description="Basic and acidic residues" evidence="1">
    <location>
        <begin position="21"/>
        <end position="30"/>
    </location>
</feature>
<feature type="region of interest" description="Disordered" evidence="1">
    <location>
        <begin position="75"/>
        <end position="153"/>
    </location>
</feature>
<keyword evidence="3" id="KW-1185">Reference proteome</keyword>
<feature type="region of interest" description="Disordered" evidence="1">
    <location>
        <begin position="1"/>
        <end position="30"/>
    </location>
</feature>
<gene>
    <name evidence="2" type="ORF">Pfra01_000022300</name>
</gene>
<accession>A0A9W6WRI6</accession>
<reference evidence="2" key="1">
    <citation type="submission" date="2023-04" db="EMBL/GenBank/DDBJ databases">
        <title>Phytophthora fragariaefolia NBRC 109709.</title>
        <authorList>
            <person name="Ichikawa N."/>
            <person name="Sato H."/>
            <person name="Tonouchi N."/>
        </authorList>
    </citation>
    <scope>NUCLEOTIDE SEQUENCE</scope>
    <source>
        <strain evidence="2">NBRC 109709</strain>
    </source>
</reference>
<feature type="compositionally biased region" description="Basic residues" evidence="1">
    <location>
        <begin position="144"/>
        <end position="153"/>
    </location>
</feature>
<proteinExistence type="predicted"/>
<feature type="compositionally biased region" description="Basic and acidic residues" evidence="1">
    <location>
        <begin position="78"/>
        <end position="92"/>
    </location>
</feature>
<evidence type="ECO:0000256" key="1">
    <source>
        <dbReference type="SAM" id="MobiDB-lite"/>
    </source>
</evidence>
<dbReference type="Proteomes" id="UP001165121">
    <property type="component" value="Unassembled WGS sequence"/>
</dbReference>
<comment type="caution">
    <text evidence="2">The sequence shown here is derived from an EMBL/GenBank/DDBJ whole genome shotgun (WGS) entry which is preliminary data.</text>
</comment>
<dbReference type="OrthoDB" id="77796at2759"/>
<protein>
    <submittedName>
        <fullName evidence="2">Unnamed protein product</fullName>
    </submittedName>
</protein>